<keyword evidence="1" id="KW-0732">Signal</keyword>
<gene>
    <name evidence="2" type="ORF">FPZ12_044980</name>
</gene>
<dbReference type="AlphaFoldDB" id="A0A5N0ULP4"/>
<dbReference type="InterPro" id="IPR050583">
    <property type="entry name" value="Mycobacterial_A85_antigen"/>
</dbReference>
<comment type="caution">
    <text evidence="2">The sequence shown here is derived from an EMBL/GenBank/DDBJ whole genome shotgun (WGS) entry which is preliminary data.</text>
</comment>
<dbReference type="InterPro" id="IPR029058">
    <property type="entry name" value="AB_hydrolase_fold"/>
</dbReference>
<name>A0A5N0ULP4_9PSEU</name>
<evidence type="ECO:0000313" key="3">
    <source>
        <dbReference type="Proteomes" id="UP000319769"/>
    </source>
</evidence>
<reference evidence="2" key="1">
    <citation type="submission" date="2019-09" db="EMBL/GenBank/DDBJ databases">
        <authorList>
            <person name="Teo W.F.A."/>
            <person name="Duangmal K."/>
        </authorList>
    </citation>
    <scope>NUCLEOTIDE SEQUENCE [LARGE SCALE GENOMIC DNA]</scope>
    <source>
        <strain evidence="2">K81G1</strain>
    </source>
</reference>
<dbReference type="Proteomes" id="UP000319769">
    <property type="component" value="Unassembled WGS sequence"/>
</dbReference>
<dbReference type="OrthoDB" id="4510758at2"/>
<proteinExistence type="predicted"/>
<protein>
    <submittedName>
        <fullName evidence="2">Esterase family protein</fullName>
    </submittedName>
</protein>
<dbReference type="InterPro" id="IPR000801">
    <property type="entry name" value="Esterase-like"/>
</dbReference>
<accession>A0A5N0ULP4</accession>
<feature type="signal peptide" evidence="1">
    <location>
        <begin position="1"/>
        <end position="29"/>
    </location>
</feature>
<evidence type="ECO:0000313" key="2">
    <source>
        <dbReference type="EMBL" id="KAA9148192.1"/>
    </source>
</evidence>
<keyword evidence="3" id="KW-1185">Reference proteome</keyword>
<dbReference type="GO" id="GO:0016747">
    <property type="term" value="F:acyltransferase activity, transferring groups other than amino-acyl groups"/>
    <property type="evidence" value="ECO:0007669"/>
    <property type="project" value="TreeGrafter"/>
</dbReference>
<feature type="chain" id="PRO_5024340106" evidence="1">
    <location>
        <begin position="30"/>
        <end position="356"/>
    </location>
</feature>
<evidence type="ECO:0000256" key="1">
    <source>
        <dbReference type="SAM" id="SignalP"/>
    </source>
</evidence>
<sequence>MIRAAFTVLTTLTAFVAAAALVVAVPAEAAPALPQPDSHGITLVSLSQDESDPRLLDAVVATAAIYQPVHVRIYLPAGYATDVGARYKTLYLLHGGGDALDDARSWVEEGDVPGLVDETGYPGIVVMPEGGKAGWYTDWAQPDYGGRRPLWETFHIDQLVPWIDANFRTLATKADRTIAGLSMGGYGALSYAARHPELFSAAAEFSGTTNLRATDTLTINQLFLSLEFGTALTVAQEGDPSYRARGLQAVFGPFVTWSQRNPFDLADVYRTQQIQVALYVGDGTGQQNYDVVEGLARLHNDLMHLRLRLAGVQDRYCTGVGSHLWPFWQQDLADFLRVSAGTPPAQCPNGWGAPRG</sequence>
<dbReference type="Gene3D" id="3.40.50.1820">
    <property type="entry name" value="alpha/beta hydrolase"/>
    <property type="match status" value="1"/>
</dbReference>
<dbReference type="Pfam" id="PF00756">
    <property type="entry name" value="Esterase"/>
    <property type="match status" value="1"/>
</dbReference>
<organism evidence="2 3">
    <name type="scientific">Amycolatopsis acidicola</name>
    <dbReference type="NCBI Taxonomy" id="2596893"/>
    <lineage>
        <taxon>Bacteria</taxon>
        <taxon>Bacillati</taxon>
        <taxon>Actinomycetota</taxon>
        <taxon>Actinomycetes</taxon>
        <taxon>Pseudonocardiales</taxon>
        <taxon>Pseudonocardiaceae</taxon>
        <taxon>Amycolatopsis</taxon>
    </lineage>
</organism>
<dbReference type="SUPFAM" id="SSF53474">
    <property type="entry name" value="alpha/beta-Hydrolases"/>
    <property type="match status" value="1"/>
</dbReference>
<dbReference type="RefSeq" id="WP_144761927.1">
    <property type="nucleotide sequence ID" value="NZ_VMNW02000173.1"/>
</dbReference>
<dbReference type="EMBL" id="VMNW02000173">
    <property type="protein sequence ID" value="KAA9148192.1"/>
    <property type="molecule type" value="Genomic_DNA"/>
</dbReference>
<dbReference type="PANTHER" id="PTHR48098">
    <property type="entry name" value="ENTEROCHELIN ESTERASE-RELATED"/>
    <property type="match status" value="1"/>
</dbReference>
<dbReference type="PANTHER" id="PTHR48098:SF1">
    <property type="entry name" value="DIACYLGLYCEROL ACYLTRANSFERASE_MYCOLYLTRANSFERASE AG85A"/>
    <property type="match status" value="1"/>
</dbReference>